<dbReference type="SMART" id="SM00257">
    <property type="entry name" value="LysM"/>
    <property type="match status" value="3"/>
</dbReference>
<reference evidence="8 9" key="1">
    <citation type="submission" date="2018-03" db="EMBL/GenBank/DDBJ databases">
        <title>Genome sequencing of Weissella confusa isolates.</title>
        <authorList>
            <person name="Kajala I."/>
            <person name="Baruah R."/>
            <person name="Bergsveinson J."/>
            <person name="Juvonen R."/>
            <person name="Ziola B."/>
        </authorList>
    </citation>
    <scope>NUCLEOTIDE SEQUENCE [LARGE SCALE GENOMIC DNA]</scope>
    <source>
        <strain evidence="8 9">VTT E-062653</strain>
    </source>
</reference>
<dbReference type="InterPro" id="IPR007921">
    <property type="entry name" value="CHAP_dom"/>
</dbReference>
<evidence type="ECO:0000259" key="7">
    <source>
        <dbReference type="PROSITE" id="PS51782"/>
    </source>
</evidence>
<dbReference type="OrthoDB" id="2409959at2"/>
<dbReference type="EMBL" id="PVSN01000014">
    <property type="protein sequence ID" value="TGE75255.1"/>
    <property type="molecule type" value="Genomic_DNA"/>
</dbReference>
<dbReference type="PROSITE" id="PS51782">
    <property type="entry name" value="LYSM"/>
    <property type="match status" value="3"/>
</dbReference>
<dbReference type="Gene3D" id="3.10.350.10">
    <property type="entry name" value="LysM domain"/>
    <property type="match status" value="3"/>
</dbReference>
<gene>
    <name evidence="8" type="ORF">C6P11_02175</name>
</gene>
<dbReference type="PANTHER" id="PTHR33734:SF22">
    <property type="entry name" value="MEMBRANE-BOUND LYTIC MUREIN TRANSGLYCOSYLASE D"/>
    <property type="match status" value="1"/>
</dbReference>
<comment type="caution">
    <text evidence="8">The sequence shown here is derived from an EMBL/GenBank/DDBJ whole genome shotgun (WGS) entry which is preliminary data.</text>
</comment>
<proteinExistence type="predicted"/>
<name>A0A4Z0S6F2_WEICO</name>
<feature type="compositionally biased region" description="Polar residues" evidence="4">
    <location>
        <begin position="144"/>
        <end position="172"/>
    </location>
</feature>
<dbReference type="GO" id="GO:0071555">
    <property type="term" value="P:cell wall organization"/>
    <property type="evidence" value="ECO:0007669"/>
    <property type="project" value="UniProtKB-KW"/>
</dbReference>
<protein>
    <submittedName>
        <fullName evidence="8">N-acetylmuramoyl-L-alanine amidase</fullName>
    </submittedName>
</protein>
<feature type="domain" description="LysM" evidence="7">
    <location>
        <begin position="97"/>
        <end position="141"/>
    </location>
</feature>
<dbReference type="SUPFAM" id="SSF54001">
    <property type="entry name" value="Cysteine proteinases"/>
    <property type="match status" value="1"/>
</dbReference>
<dbReference type="Proteomes" id="UP000297646">
    <property type="component" value="Unassembled WGS sequence"/>
</dbReference>
<dbReference type="SUPFAM" id="SSF54106">
    <property type="entry name" value="LysM domain"/>
    <property type="match status" value="3"/>
</dbReference>
<evidence type="ECO:0000256" key="4">
    <source>
        <dbReference type="SAM" id="MobiDB-lite"/>
    </source>
</evidence>
<feature type="region of interest" description="Disordered" evidence="4">
    <location>
        <begin position="135"/>
        <end position="172"/>
    </location>
</feature>
<feature type="domain" description="LysM" evidence="7">
    <location>
        <begin position="172"/>
        <end position="216"/>
    </location>
</feature>
<evidence type="ECO:0000259" key="6">
    <source>
        <dbReference type="PROSITE" id="PS50911"/>
    </source>
</evidence>
<feature type="region of interest" description="Disordered" evidence="4">
    <location>
        <begin position="219"/>
        <end position="248"/>
    </location>
</feature>
<feature type="domain" description="LysM" evidence="7">
    <location>
        <begin position="29"/>
        <end position="73"/>
    </location>
</feature>
<keyword evidence="2" id="KW-0378">Hydrolase</keyword>
<organism evidence="8 9">
    <name type="scientific">Weissella confusa</name>
    <name type="common">Lactobacillus confusus</name>
    <dbReference type="NCBI Taxonomy" id="1583"/>
    <lineage>
        <taxon>Bacteria</taxon>
        <taxon>Bacillati</taxon>
        <taxon>Bacillota</taxon>
        <taxon>Bacilli</taxon>
        <taxon>Lactobacillales</taxon>
        <taxon>Lactobacillaceae</taxon>
        <taxon>Weissella</taxon>
    </lineage>
</organism>
<dbReference type="InterPro" id="IPR036779">
    <property type="entry name" value="LysM_dom_sf"/>
</dbReference>
<dbReference type="AlphaFoldDB" id="A0A4Z0S6F2"/>
<dbReference type="PROSITE" id="PS50911">
    <property type="entry name" value="CHAP"/>
    <property type="match status" value="1"/>
</dbReference>
<keyword evidence="3" id="KW-0961">Cell wall biogenesis/degradation</keyword>
<evidence type="ECO:0000256" key="5">
    <source>
        <dbReference type="SAM" id="SignalP"/>
    </source>
</evidence>
<feature type="domain" description="Peptidase C51" evidence="6">
    <location>
        <begin position="236"/>
        <end position="357"/>
    </location>
</feature>
<accession>A0A4Z0S6F2</accession>
<dbReference type="InterPro" id="IPR038765">
    <property type="entry name" value="Papain-like_cys_pep_sf"/>
</dbReference>
<evidence type="ECO:0000256" key="3">
    <source>
        <dbReference type="ARBA" id="ARBA00023316"/>
    </source>
</evidence>
<evidence type="ECO:0000256" key="2">
    <source>
        <dbReference type="ARBA" id="ARBA00022801"/>
    </source>
</evidence>
<dbReference type="InterPro" id="IPR018392">
    <property type="entry name" value="LysM"/>
</dbReference>
<feature type="signal peptide" evidence="5">
    <location>
        <begin position="1"/>
        <end position="25"/>
    </location>
</feature>
<evidence type="ECO:0000256" key="1">
    <source>
        <dbReference type="ARBA" id="ARBA00022729"/>
    </source>
</evidence>
<evidence type="ECO:0000313" key="8">
    <source>
        <dbReference type="EMBL" id="TGE75255.1"/>
    </source>
</evidence>
<dbReference type="CDD" id="cd00118">
    <property type="entry name" value="LysM"/>
    <property type="match status" value="3"/>
</dbReference>
<sequence>MNASVKNTLLVTAGAAATLAGSAVAVSADSITVKAGDTLYALAAAHNTTVADLVSANGLSNANMIFVGQQLQLPGSNNNNAASNNANNNAANPAATGTYTVKAGDSLWVIANNHGMNLSELLSLNGLQMSSTIHPGDTLKLSGQPATDNNNQTANDSQADSSANTQAPASNGQYTVKAGDSLWAIANSHGMSLTDLLNLNGLQATSMIHPGDILRVSGDASSANTDNNASASQNNDEANNNDYTNSGSVSTTNNTYPYGQCTWYAKGHLDWVGNWWGNAADWTTSAVNAGHHVDSTPSAGSVIWFTPGVGGVSVYGHVGVVESVNADGTITISEGNYAPGMLYHQRTISPAGHLFIHK</sequence>
<dbReference type="Gene3D" id="3.90.1720.10">
    <property type="entry name" value="endopeptidase domain like (from Nostoc punctiforme)"/>
    <property type="match status" value="1"/>
</dbReference>
<dbReference type="GO" id="GO:0008932">
    <property type="term" value="F:lytic endotransglycosylase activity"/>
    <property type="evidence" value="ECO:0007669"/>
    <property type="project" value="TreeGrafter"/>
</dbReference>
<dbReference type="Pfam" id="PF01476">
    <property type="entry name" value="LysM"/>
    <property type="match status" value="3"/>
</dbReference>
<dbReference type="GO" id="GO:0016787">
    <property type="term" value="F:hydrolase activity"/>
    <property type="evidence" value="ECO:0007669"/>
    <property type="project" value="UniProtKB-KW"/>
</dbReference>
<keyword evidence="1 5" id="KW-0732">Signal</keyword>
<feature type="chain" id="PRO_5038401629" evidence="5">
    <location>
        <begin position="26"/>
        <end position="358"/>
    </location>
</feature>
<dbReference type="Pfam" id="PF05257">
    <property type="entry name" value="CHAP"/>
    <property type="match status" value="1"/>
</dbReference>
<dbReference type="PANTHER" id="PTHR33734">
    <property type="entry name" value="LYSM DOMAIN-CONTAINING GPI-ANCHORED PROTEIN 2"/>
    <property type="match status" value="1"/>
</dbReference>
<dbReference type="RefSeq" id="WP_135518245.1">
    <property type="nucleotide sequence ID" value="NZ_PVSN01000014.1"/>
</dbReference>
<evidence type="ECO:0000313" key="9">
    <source>
        <dbReference type="Proteomes" id="UP000297646"/>
    </source>
</evidence>